<dbReference type="AlphaFoldDB" id="A0AAV7HL27"/>
<sequence length="173" mass="19303">MYPSSSRISFVSEHGGGDPCRNVDRRGLAVSQTQMLVLLPTAVFTPNSYINPLGSIGVGCQMTRLTADRPVRGVQLIAIVCAVTSIPKTATVSTQLSHTQRHTRSISRMFGYVRGLLSVNAVRIYSENPVLKVPRVGSVVKPGERFLFYYFWEISIPWILQGHVLTRDFPFYE</sequence>
<reference evidence="1 2" key="1">
    <citation type="journal article" date="2021" name="J. Hered.">
        <title>A chromosome-level genome assembly of the parasitoid wasp, Cotesia glomerata (Hymenoptera: Braconidae).</title>
        <authorList>
            <person name="Pinto B.J."/>
            <person name="Weis J.J."/>
            <person name="Gamble T."/>
            <person name="Ode P.J."/>
            <person name="Paul R."/>
            <person name="Zaspel J.M."/>
        </authorList>
    </citation>
    <scope>NUCLEOTIDE SEQUENCE [LARGE SCALE GENOMIC DNA]</scope>
    <source>
        <strain evidence="1">CgM1</strain>
    </source>
</reference>
<name>A0AAV7HL27_COTGL</name>
<dbReference type="Proteomes" id="UP000826195">
    <property type="component" value="Unassembled WGS sequence"/>
</dbReference>
<protein>
    <submittedName>
        <fullName evidence="1">Uncharacterized protein</fullName>
    </submittedName>
</protein>
<organism evidence="1 2">
    <name type="scientific">Cotesia glomerata</name>
    <name type="common">Lepidopteran parasitic wasp</name>
    <name type="synonym">Apanteles glomeratus</name>
    <dbReference type="NCBI Taxonomy" id="32391"/>
    <lineage>
        <taxon>Eukaryota</taxon>
        <taxon>Metazoa</taxon>
        <taxon>Ecdysozoa</taxon>
        <taxon>Arthropoda</taxon>
        <taxon>Hexapoda</taxon>
        <taxon>Insecta</taxon>
        <taxon>Pterygota</taxon>
        <taxon>Neoptera</taxon>
        <taxon>Endopterygota</taxon>
        <taxon>Hymenoptera</taxon>
        <taxon>Apocrita</taxon>
        <taxon>Ichneumonoidea</taxon>
        <taxon>Braconidae</taxon>
        <taxon>Microgastrinae</taxon>
        <taxon>Cotesia</taxon>
    </lineage>
</organism>
<accession>A0AAV7HL27</accession>
<evidence type="ECO:0000313" key="2">
    <source>
        <dbReference type="Proteomes" id="UP000826195"/>
    </source>
</evidence>
<comment type="caution">
    <text evidence="1">The sequence shown here is derived from an EMBL/GenBank/DDBJ whole genome shotgun (WGS) entry which is preliminary data.</text>
</comment>
<gene>
    <name evidence="1" type="ORF">KQX54_018195</name>
</gene>
<evidence type="ECO:0000313" key="1">
    <source>
        <dbReference type="EMBL" id="KAH0540541.1"/>
    </source>
</evidence>
<dbReference type="EMBL" id="JAHXZJ010002609">
    <property type="protein sequence ID" value="KAH0540541.1"/>
    <property type="molecule type" value="Genomic_DNA"/>
</dbReference>
<proteinExistence type="predicted"/>
<keyword evidence="2" id="KW-1185">Reference proteome</keyword>